<dbReference type="InterPro" id="IPR052965">
    <property type="entry name" value="Pigment-catalase-like"/>
</dbReference>
<organism evidence="3 4">
    <name type="scientific">Sphagnum jensenii</name>
    <dbReference type="NCBI Taxonomy" id="128206"/>
    <lineage>
        <taxon>Eukaryota</taxon>
        <taxon>Viridiplantae</taxon>
        <taxon>Streptophyta</taxon>
        <taxon>Embryophyta</taxon>
        <taxon>Bryophyta</taxon>
        <taxon>Sphagnophytina</taxon>
        <taxon>Sphagnopsida</taxon>
        <taxon>Sphagnales</taxon>
        <taxon>Sphagnaceae</taxon>
        <taxon>Sphagnum</taxon>
    </lineage>
</organism>
<dbReference type="EMBL" id="OZ023719">
    <property type="protein sequence ID" value="CAK9869180.1"/>
    <property type="molecule type" value="Genomic_DNA"/>
</dbReference>
<dbReference type="Proteomes" id="UP001497522">
    <property type="component" value="Chromosome 18"/>
</dbReference>
<gene>
    <name evidence="3" type="ORF">CSSPJE1EN2_LOCUS11944</name>
</gene>
<feature type="compositionally biased region" description="Pro residues" evidence="1">
    <location>
        <begin position="52"/>
        <end position="64"/>
    </location>
</feature>
<protein>
    <recommendedName>
        <fullName evidence="5">Desiccation-related protein PCC13-62</fullName>
    </recommendedName>
</protein>
<evidence type="ECO:0000256" key="1">
    <source>
        <dbReference type="SAM" id="MobiDB-lite"/>
    </source>
</evidence>
<keyword evidence="4" id="KW-1185">Reference proteome</keyword>
<name>A0ABP1B2E9_9BRYO</name>
<keyword evidence="2" id="KW-0732">Signal</keyword>
<feature type="region of interest" description="Disordered" evidence="1">
    <location>
        <begin position="350"/>
        <end position="372"/>
    </location>
</feature>
<dbReference type="PANTHER" id="PTHR31694">
    <property type="entry name" value="DESICCATION-LIKE PROTEIN"/>
    <property type="match status" value="1"/>
</dbReference>
<feature type="signal peptide" evidence="2">
    <location>
        <begin position="1"/>
        <end position="22"/>
    </location>
</feature>
<evidence type="ECO:0000313" key="3">
    <source>
        <dbReference type="EMBL" id="CAK9869180.1"/>
    </source>
</evidence>
<feature type="region of interest" description="Disordered" evidence="1">
    <location>
        <begin position="37"/>
        <end position="64"/>
    </location>
</feature>
<reference evidence="3" key="1">
    <citation type="submission" date="2024-03" db="EMBL/GenBank/DDBJ databases">
        <authorList>
            <consortium name="ELIXIR-Norway"/>
            <consortium name="Elixir Norway"/>
        </authorList>
    </citation>
    <scope>NUCLEOTIDE SEQUENCE</scope>
</reference>
<dbReference type="PANTHER" id="PTHR31694:SF26">
    <property type="entry name" value="OS05G0151100 PROTEIN"/>
    <property type="match status" value="1"/>
</dbReference>
<proteinExistence type="predicted"/>
<evidence type="ECO:0000256" key="2">
    <source>
        <dbReference type="SAM" id="SignalP"/>
    </source>
</evidence>
<sequence>MGFFKGDVMMMMAMGLWVVVLAVATMSSVVITAEAHHHTHHHHHHHHHEWKAPPPPPPPPCPPPAEESKCFEKVKFTVWDKELIQVALNLEYLEAEFFLWSSVGKGLDTFAPYLTKQGPPPIGVQKANLPPLLADTFFQFGLQEIGHLRAIHKGLKEFAFPRPLLDVSNKTWAEFFDKALGKELKPPFDPYCNSLNYVLSAYMIPYVGLTGYVGTSPLLFGKEAKKLMAGLLAVESGQDAIIRSFLYQNRHKEVKPYGISVAEFTDKISCLRNELSHGMVDEGLVVPRALRSEELAKGNLLSADKDSLAYGRTPEQVFATVYGNGNASKPGGFYPKEEYRLKEYKKDGNGKEFEKEKAEEKEEYKKAYKKKN</sequence>
<accession>A0ABP1B2E9</accession>
<dbReference type="Pfam" id="PF13668">
    <property type="entry name" value="Ferritin_2"/>
    <property type="match status" value="1"/>
</dbReference>
<feature type="compositionally biased region" description="Basic and acidic residues" evidence="1">
    <location>
        <begin position="350"/>
        <end position="366"/>
    </location>
</feature>
<evidence type="ECO:0000313" key="4">
    <source>
        <dbReference type="Proteomes" id="UP001497522"/>
    </source>
</evidence>
<evidence type="ECO:0008006" key="5">
    <source>
        <dbReference type="Google" id="ProtNLM"/>
    </source>
</evidence>
<feature type="compositionally biased region" description="Basic residues" evidence="1">
    <location>
        <begin position="37"/>
        <end position="49"/>
    </location>
</feature>
<feature type="chain" id="PRO_5045512201" description="Desiccation-related protein PCC13-62" evidence="2">
    <location>
        <begin position="23"/>
        <end position="372"/>
    </location>
</feature>